<dbReference type="Gene3D" id="1.10.1370.10">
    <property type="entry name" value="Neurolysin, domain 3"/>
    <property type="match status" value="1"/>
</dbReference>
<dbReference type="Pfam" id="PF01432">
    <property type="entry name" value="Peptidase_M3"/>
    <property type="match status" value="1"/>
</dbReference>
<dbReference type="GO" id="GO:0006508">
    <property type="term" value="P:proteolysis"/>
    <property type="evidence" value="ECO:0007669"/>
    <property type="project" value="UniProtKB-KW"/>
</dbReference>
<accession>A0A1J4V7V5</accession>
<keyword evidence="2 7" id="KW-0645">Protease</keyword>
<keyword evidence="6 7" id="KW-0482">Metalloprotease</keyword>
<dbReference type="PANTHER" id="PTHR11804">
    <property type="entry name" value="PROTEASE M3 THIMET OLIGOPEPTIDASE-RELATED"/>
    <property type="match status" value="1"/>
</dbReference>
<keyword evidence="8" id="KW-0175">Coiled coil</keyword>
<evidence type="ECO:0000256" key="7">
    <source>
        <dbReference type="RuleBase" id="RU003435"/>
    </source>
</evidence>
<dbReference type="EMBL" id="MNVO01000015">
    <property type="protein sequence ID" value="OIO33220.1"/>
    <property type="molecule type" value="Genomic_DNA"/>
</dbReference>
<evidence type="ECO:0000256" key="8">
    <source>
        <dbReference type="SAM" id="Coils"/>
    </source>
</evidence>
<dbReference type="GO" id="GO:0006518">
    <property type="term" value="P:peptide metabolic process"/>
    <property type="evidence" value="ECO:0007669"/>
    <property type="project" value="TreeGrafter"/>
</dbReference>
<comment type="cofactor">
    <cofactor evidence="7">
        <name>Zn(2+)</name>
        <dbReference type="ChEBI" id="CHEBI:29105"/>
    </cofactor>
    <text evidence="7">Binds 1 zinc ion.</text>
</comment>
<evidence type="ECO:0000256" key="2">
    <source>
        <dbReference type="ARBA" id="ARBA00022670"/>
    </source>
</evidence>
<dbReference type="InterPro" id="IPR024079">
    <property type="entry name" value="MetalloPept_cat_dom_sf"/>
</dbReference>
<evidence type="ECO:0000256" key="4">
    <source>
        <dbReference type="ARBA" id="ARBA00022801"/>
    </source>
</evidence>
<reference evidence="10 11" key="1">
    <citation type="journal article" date="2016" name="Environ. Microbiol.">
        <title>Genomic resolution of a cold subsurface aquifer community provides metabolic insights for novel microbes adapted to high CO concentrations.</title>
        <authorList>
            <person name="Probst A.J."/>
            <person name="Castelle C.J."/>
            <person name="Singh A."/>
            <person name="Brown C.T."/>
            <person name="Anantharaman K."/>
            <person name="Sharon I."/>
            <person name="Hug L.A."/>
            <person name="Burstein D."/>
            <person name="Emerson J.B."/>
            <person name="Thomas B.C."/>
            <person name="Banfield J.F."/>
        </authorList>
    </citation>
    <scope>NUCLEOTIDE SEQUENCE [LARGE SCALE GENOMIC DNA]</scope>
    <source>
        <strain evidence="10">CG1_02_47_685</strain>
    </source>
</reference>
<proteinExistence type="inferred from homology"/>
<keyword evidence="3 7" id="KW-0479">Metal-binding</keyword>
<comment type="similarity">
    <text evidence="1 7">Belongs to the peptidase M3 family.</text>
</comment>
<dbReference type="GO" id="GO:0004222">
    <property type="term" value="F:metalloendopeptidase activity"/>
    <property type="evidence" value="ECO:0007669"/>
    <property type="project" value="InterPro"/>
</dbReference>
<sequence>MKTKTYTMADFAWTKWMPKDMARMAPKILAIKKERYAAVKHIAKEKRTFENTVFAIEASDYDINDDIARIELLLNVSPNKSLREAAKKTIDTLTKGMVEIEYDEELYHAFCEYAEKKEKLSGARKKLFDDRARGYRRMGFGLSAAKRNKLKKLTQRINKLSIEFDKNINDHNDHITLREKEAGGLSKDFLAGLSRDKSGKYIVTLEYPDIIPFLQNSTNEQKRKDILDKNLQKGGRRNMTILAELLRLRHEMAQTLGYKNYAEYATETRMAKNPKAVMRFIEGLIRKLRKGVAEDKQTLRDLKRKMTGDITAEISYYDLPSVALSYYREQHKRQHFGIDTTKVSEYFPLDVVRSGMFQIYEKLFSVRFIRLTGYPTWHKDVEVYAVKNTRNEETISYFMLDLHPREGKYGHAAAAPIVAGRIEKDKSGSEHYVAPITCMMTNFTKPTSRKPSLLTHEEVETFFHEFGHVVHGVLTKAPFESQSGTSVTRDFVEAPSQMLQNWVWQKETLKLLSGHYKNKKKKLPDRLLKKMIMTKNHMVAYSTMRQLVFALFDMKLHFGVARKDTAKIFDEVTRDLLGLVMPKGAIFPAGFGHLVGYAAGYYGYMWSLVYAADMFTRFEKGGILNNKIGMAYRAEILEKGSSVDESELIKKFLGRKPSNKAFLKEIGL</sequence>
<keyword evidence="5 7" id="KW-0862">Zinc</keyword>
<dbReference type="STRING" id="1805282.AUJ44_00865"/>
<dbReference type="CDD" id="cd06455">
    <property type="entry name" value="M3A_TOP"/>
    <property type="match status" value="1"/>
</dbReference>
<organism evidence="10 11">
    <name type="scientific">Candidatus Nomurabacteria bacterium CG1_02_47_685</name>
    <dbReference type="NCBI Taxonomy" id="1805282"/>
    <lineage>
        <taxon>Bacteria</taxon>
        <taxon>Candidatus Nomuraibacteriota</taxon>
    </lineage>
</organism>
<dbReference type="Gene3D" id="3.40.390.10">
    <property type="entry name" value="Collagenase (Catalytic Domain)"/>
    <property type="match status" value="1"/>
</dbReference>
<evidence type="ECO:0000256" key="6">
    <source>
        <dbReference type="ARBA" id="ARBA00023049"/>
    </source>
</evidence>
<dbReference type="InterPro" id="IPR024080">
    <property type="entry name" value="Neurolysin/TOP_N"/>
</dbReference>
<evidence type="ECO:0000313" key="10">
    <source>
        <dbReference type="EMBL" id="OIO33220.1"/>
    </source>
</evidence>
<dbReference type="InterPro" id="IPR024077">
    <property type="entry name" value="Neurolysin/TOP_dom2"/>
</dbReference>
<dbReference type="AlphaFoldDB" id="A0A1J4V7V5"/>
<dbReference type="GO" id="GO:0046872">
    <property type="term" value="F:metal ion binding"/>
    <property type="evidence" value="ECO:0007669"/>
    <property type="project" value="UniProtKB-UniRule"/>
</dbReference>
<feature type="coiled-coil region" evidence="8">
    <location>
        <begin position="143"/>
        <end position="170"/>
    </location>
</feature>
<evidence type="ECO:0000256" key="1">
    <source>
        <dbReference type="ARBA" id="ARBA00006040"/>
    </source>
</evidence>
<dbReference type="SUPFAM" id="SSF55486">
    <property type="entry name" value="Metalloproteases ('zincins'), catalytic domain"/>
    <property type="match status" value="1"/>
</dbReference>
<dbReference type="Gene3D" id="1.20.1050.40">
    <property type="entry name" value="Endopeptidase. Chain P, domain 1"/>
    <property type="match status" value="1"/>
</dbReference>
<evidence type="ECO:0000256" key="5">
    <source>
        <dbReference type="ARBA" id="ARBA00022833"/>
    </source>
</evidence>
<dbReference type="Proteomes" id="UP000183206">
    <property type="component" value="Unassembled WGS sequence"/>
</dbReference>
<keyword evidence="4 7" id="KW-0378">Hydrolase</keyword>
<evidence type="ECO:0000259" key="9">
    <source>
        <dbReference type="Pfam" id="PF01432"/>
    </source>
</evidence>
<dbReference type="InterPro" id="IPR001567">
    <property type="entry name" value="Pept_M3A_M3B_dom"/>
</dbReference>
<evidence type="ECO:0000256" key="3">
    <source>
        <dbReference type="ARBA" id="ARBA00022723"/>
    </source>
</evidence>
<dbReference type="PANTHER" id="PTHR11804:SF84">
    <property type="entry name" value="SACCHAROLYSIN"/>
    <property type="match status" value="1"/>
</dbReference>
<comment type="caution">
    <text evidence="10">The sequence shown here is derived from an EMBL/GenBank/DDBJ whole genome shotgun (WGS) entry which is preliminary data.</text>
</comment>
<dbReference type="FunFam" id="3.40.390.10:FF:000074">
    <property type="entry name" value="Metalloprotease"/>
    <property type="match status" value="1"/>
</dbReference>
<name>A0A1J4V7V5_9BACT</name>
<feature type="domain" description="Peptidase M3A/M3B catalytic" evidence="9">
    <location>
        <begin position="214"/>
        <end position="667"/>
    </location>
</feature>
<protein>
    <recommendedName>
        <fullName evidence="9">Peptidase M3A/M3B catalytic domain-containing protein</fullName>
    </recommendedName>
</protein>
<gene>
    <name evidence="10" type="ORF">AUJ44_00865</name>
</gene>
<evidence type="ECO:0000313" key="11">
    <source>
        <dbReference type="Proteomes" id="UP000183206"/>
    </source>
</evidence>
<dbReference type="InterPro" id="IPR045090">
    <property type="entry name" value="Pept_M3A_M3B"/>
</dbReference>